<keyword evidence="3" id="KW-1185">Reference proteome</keyword>
<dbReference type="EMBL" id="FP929003">
    <property type="protein sequence ID" value="CBK42652.1"/>
    <property type="molecule type" value="Genomic_DNA"/>
</dbReference>
<reference evidence="2 3" key="1">
    <citation type="journal article" date="2010" name="Proc. Natl. Acad. Sci. U.S.A.">
        <title>A Nitrospira metagenome illuminates the physiology and evolution of globally important nitrite-oxidizing bacteria.</title>
        <authorList>
            <person name="Lucker S."/>
            <person name="Wagner M."/>
            <person name="Maixner F."/>
            <person name="Pelletier E."/>
            <person name="Koch H."/>
            <person name="Vacherie B."/>
            <person name="Rattei T."/>
            <person name="Sinninghe Damste J."/>
            <person name="Spieck E."/>
            <person name="Le Paslier D."/>
            <person name="Daims H."/>
        </authorList>
    </citation>
    <scope>NUCLEOTIDE SEQUENCE [LARGE SCALE GENOMIC DNA]</scope>
</reference>
<sequence>MSNAAGTFEQVARAMIDAMAPLRRALSSRDAFRSFMLRLGWETISVPPAYTALGTTISEAMQAVEALRDDPTADEVLSLLRKAQAAYLAIQRIDQAPAGVDAAAFLSQIGEQLFELLLTDYLAAHQPALFNWLSILNVIETVDIPATEHQRGHIRTHFHWAMIPAIVRDPLSLPQKVYGWGSQELKFSLLLQHLSELFFAYGFPVYLSRTETSLTRGYDDGERNLEEHSAWLKIPFYYITIADRELEAAISVVELKGSDTSLPGLAIQPHIPNEFPLTLRLAPTIDLRVRAGTNAATQLGIVLRPGEASIKYPFQPGTTPPSAGIGIGFDFKPASPTLLFGAPNATRLEFQGASVDLGASTVDNELDIQLAAQLKGLTLVLQPGEADSFLRNLLGDSERRLTIPLGIEWTRRNGVRFAGSEAFETFLPTNLSIGPITVEGIALQLFAPTDHSADLTLAVGARISGKLGPVSFAVEGMGFHLQTTFAQGNVGPFDLALGFKPPTGLGLAIAAPSVVGGGYVGFDPQRAEYSGMLQLELADRIAIKAIGLLTTRLPDGSKGYSLLILLTAEGFTPIPLGLGFTLTGIGGLLGLHRTVSTSTLREGLKTGTLNAILFPVDPLRNAPQLLSDLRRVFPPTAGRHVFGPMVQLRWGTPTLLTLELALLLELPSPVRVIVLGRLQVLLPNQTHPLVQIRMDALGVLDVSAGTVSLDATLYDSRILQFTLTGDMALRAGWGSQPQFILAIGGFHPRFAAPPGLPALKRLALSLADGDTLQLRCAAYLAVTSNTVQFGARVDLHAAGGGFSFDGMLGFDALIQLAPLAFQVDIGAALALRYRGRLLMGISFKGSLAGPTPWEVQGKATIKILFFKVSVSFERQFGTKTPPPLPAAVDVVAQVAAALADRRNWSGTLPRREPPVVTVRDGGSTTAGPLRVHPLAELTVRERIAPLNRPITKLGTAPLVGGPTTLTVTATGSGPTALPWRTTPVQEPFALAQFEDLREDEQLARPSFEALAAGLTFALDEVAAEEDPGLTAPIAYETLLIDPTRPPERPKPGYVLSAAVLARVAPFGAAGQAAIRTGRRTSTVVA</sequence>
<dbReference type="OrthoDB" id="535891at2"/>
<accession>D8PHB5</accession>
<dbReference type="eggNOG" id="COG0419">
    <property type="taxonomic scope" value="Bacteria"/>
</dbReference>
<name>D8PHB5_9BACT</name>
<evidence type="ECO:0000313" key="2">
    <source>
        <dbReference type="EMBL" id="CBK42652.1"/>
    </source>
</evidence>
<dbReference type="Proteomes" id="UP000001660">
    <property type="component" value="Chromosome"/>
</dbReference>
<organism evidence="2 3">
    <name type="scientific">Nitrospira defluvii</name>
    <dbReference type="NCBI Taxonomy" id="330214"/>
    <lineage>
        <taxon>Bacteria</taxon>
        <taxon>Pseudomonadati</taxon>
        <taxon>Nitrospirota</taxon>
        <taxon>Nitrospiria</taxon>
        <taxon>Nitrospirales</taxon>
        <taxon>Nitrospiraceae</taxon>
        <taxon>Nitrospira</taxon>
    </lineage>
</organism>
<evidence type="ECO:0000259" key="1">
    <source>
        <dbReference type="Pfam" id="PF20248"/>
    </source>
</evidence>
<feature type="domain" description="DUF6603" evidence="1">
    <location>
        <begin position="430"/>
        <end position="999"/>
    </location>
</feature>
<gene>
    <name evidence="2" type="ORF">NIDE2956</name>
</gene>
<protein>
    <recommendedName>
        <fullName evidence="1">DUF6603 domain-containing protein</fullName>
    </recommendedName>
</protein>
<proteinExistence type="predicted"/>
<dbReference type="InterPro" id="IPR046538">
    <property type="entry name" value="DUF6603"/>
</dbReference>
<dbReference type="AlphaFoldDB" id="D8PHB5"/>
<dbReference type="HOGENOM" id="CLU_007760_0_0_0"/>
<dbReference type="Pfam" id="PF20248">
    <property type="entry name" value="DUF6603"/>
    <property type="match status" value="1"/>
</dbReference>
<dbReference type="KEGG" id="nde:NIDE2956"/>
<evidence type="ECO:0000313" key="3">
    <source>
        <dbReference type="Proteomes" id="UP000001660"/>
    </source>
</evidence>
<dbReference type="STRING" id="330214.NIDE2956"/>